<evidence type="ECO:0000313" key="6">
    <source>
        <dbReference type="EMBL" id="CAL0324815.1"/>
    </source>
</evidence>
<dbReference type="Pfam" id="PF13087">
    <property type="entry name" value="AAA_12"/>
    <property type="match status" value="1"/>
</dbReference>
<keyword evidence="7" id="KW-1185">Reference proteome</keyword>
<keyword evidence="4" id="KW-0067">ATP-binding</keyword>
<feature type="domain" description="DNA2/NAM7 helicase-like C-terminal" evidence="5">
    <location>
        <begin position="9"/>
        <end position="144"/>
    </location>
</feature>
<accession>A0AAV1XSU2</accession>
<evidence type="ECO:0000256" key="3">
    <source>
        <dbReference type="ARBA" id="ARBA00022806"/>
    </source>
</evidence>
<organism evidence="6 7">
    <name type="scientific">Lupinus luteus</name>
    <name type="common">European yellow lupine</name>
    <dbReference type="NCBI Taxonomy" id="3873"/>
    <lineage>
        <taxon>Eukaryota</taxon>
        <taxon>Viridiplantae</taxon>
        <taxon>Streptophyta</taxon>
        <taxon>Embryophyta</taxon>
        <taxon>Tracheophyta</taxon>
        <taxon>Spermatophyta</taxon>
        <taxon>Magnoliopsida</taxon>
        <taxon>eudicotyledons</taxon>
        <taxon>Gunneridae</taxon>
        <taxon>Pentapetalae</taxon>
        <taxon>rosids</taxon>
        <taxon>fabids</taxon>
        <taxon>Fabales</taxon>
        <taxon>Fabaceae</taxon>
        <taxon>Papilionoideae</taxon>
        <taxon>50 kb inversion clade</taxon>
        <taxon>genistoids sensu lato</taxon>
        <taxon>core genistoids</taxon>
        <taxon>Genisteae</taxon>
        <taxon>Lupinus</taxon>
    </lineage>
</organism>
<evidence type="ECO:0000256" key="1">
    <source>
        <dbReference type="ARBA" id="ARBA00022741"/>
    </source>
</evidence>
<dbReference type="EMBL" id="CAXHTB010000018">
    <property type="protein sequence ID" value="CAL0324815.1"/>
    <property type="molecule type" value="Genomic_DNA"/>
</dbReference>
<comment type="caution">
    <text evidence="6">The sequence shown here is derived from an EMBL/GenBank/DDBJ whole genome shotgun (WGS) entry which is preliminary data.</text>
</comment>
<dbReference type="Gene3D" id="3.40.50.300">
    <property type="entry name" value="P-loop containing nucleotide triphosphate hydrolases"/>
    <property type="match status" value="1"/>
</dbReference>
<dbReference type="GO" id="GO:0004386">
    <property type="term" value="F:helicase activity"/>
    <property type="evidence" value="ECO:0007669"/>
    <property type="project" value="UniProtKB-KW"/>
</dbReference>
<dbReference type="AlphaFoldDB" id="A0AAV1XSU2"/>
<dbReference type="GO" id="GO:0005694">
    <property type="term" value="C:chromosome"/>
    <property type="evidence" value="ECO:0007669"/>
    <property type="project" value="UniProtKB-ARBA"/>
</dbReference>
<name>A0AAV1XSU2_LUPLU</name>
<proteinExistence type="predicted"/>
<dbReference type="CDD" id="cd18808">
    <property type="entry name" value="SF1_C_Upf1"/>
    <property type="match status" value="1"/>
</dbReference>
<dbReference type="GO" id="GO:0016787">
    <property type="term" value="F:hydrolase activity"/>
    <property type="evidence" value="ECO:0007669"/>
    <property type="project" value="UniProtKB-KW"/>
</dbReference>
<dbReference type="InterPro" id="IPR041679">
    <property type="entry name" value="DNA2/NAM7-like_C"/>
</dbReference>
<dbReference type="InterPro" id="IPR047187">
    <property type="entry name" value="SF1_C_Upf1"/>
</dbReference>
<dbReference type="InterPro" id="IPR027417">
    <property type="entry name" value="P-loop_NTPase"/>
</dbReference>
<protein>
    <recommendedName>
        <fullName evidence="5">DNA2/NAM7 helicase-like C-terminal domain-containing protein</fullName>
    </recommendedName>
</protein>
<dbReference type="PANTHER" id="PTHR21529">
    <property type="entry name" value="MAMMARY TURMOR VIRUS RECEPTOR HOMOLOG 1, 2 MTVR1, 2"/>
    <property type="match status" value="1"/>
</dbReference>
<dbReference type="SUPFAM" id="SSF52540">
    <property type="entry name" value="P-loop containing nucleoside triphosphate hydrolases"/>
    <property type="match status" value="1"/>
</dbReference>
<evidence type="ECO:0000256" key="4">
    <source>
        <dbReference type="ARBA" id="ARBA00022840"/>
    </source>
</evidence>
<keyword evidence="1" id="KW-0547">Nucleotide-binding</keyword>
<dbReference type="Proteomes" id="UP001497480">
    <property type="component" value="Unassembled WGS sequence"/>
</dbReference>
<reference evidence="6 7" key="1">
    <citation type="submission" date="2024-03" db="EMBL/GenBank/DDBJ databases">
        <authorList>
            <person name="Martinez-Hernandez J."/>
        </authorList>
    </citation>
    <scope>NUCLEOTIDE SEQUENCE [LARGE SCALE GENOMIC DNA]</scope>
</reference>
<dbReference type="InterPro" id="IPR039904">
    <property type="entry name" value="TRANK1"/>
</dbReference>
<dbReference type="GO" id="GO:0005524">
    <property type="term" value="F:ATP binding"/>
    <property type="evidence" value="ECO:0007669"/>
    <property type="project" value="UniProtKB-KW"/>
</dbReference>
<gene>
    <name evidence="6" type="ORF">LLUT_LOCUS25875</name>
</gene>
<keyword evidence="3" id="KW-0347">Helicase</keyword>
<evidence type="ECO:0000313" key="7">
    <source>
        <dbReference type="Proteomes" id="UP001497480"/>
    </source>
</evidence>
<dbReference type="FunFam" id="3.40.50.300:FF:000326">
    <property type="entry name" value="P-loop containing nucleoside triphosphate hydrolase"/>
    <property type="match status" value="1"/>
</dbReference>
<keyword evidence="2" id="KW-0378">Hydrolase</keyword>
<dbReference type="PANTHER" id="PTHR21529:SF4">
    <property type="entry name" value="TPR AND ANKYRIN REPEAT-CONTAINING PROTEIN 1"/>
    <property type="match status" value="1"/>
</dbReference>
<evidence type="ECO:0000259" key="5">
    <source>
        <dbReference type="Pfam" id="PF13087"/>
    </source>
</evidence>
<sequence>MQYLTGPIFGPYSFINVVDGVEEFGDSSHTWKNMVEVALVIKILQKCFKAWLDSNEKLSIGIVSPYSAQVVAIEDKLEQKYKKHNGFNVNVKTIDGFQCEEHDIIILSTVRTNVSSSFEIISCPRRTNDVLSSARQCLWILGNEKILIELYQLDDLLNADSVVFRNSQWKVIFSDNFYKSFKKLQPDRRKKWVIGLLLKLSSRWRPKRKKVEVLCGNSSQMLMQFKVEGLYVLCSKDIVKESSYTQVLKIWDILPLEGIPELVKRLDNLFRSYSDDFITHCNEKCFEGNMEVPMSWEKSPIIAKFKNLDNNGNAMESSVCDDQRIYVENSMVKESVLSMKFYTLSPVVVSHLLSDCNGNEIDLPFEVTDEEQEIIRFPKSAFVLGRSGTGKTTVLIMKLFEKEKLHHMAVVAAYGVKCAQFPCSNEDEESITMNDKPVLRQLFVTVSSRLCQVVKHHLVRLKRSICGGNVYAESSSREEDINYVDDASVLFNSISDSFVDLPSTCFPLVITFQKFLMMLDGTLGNSFFGRFGSSLSSDSQNSGVISVALEIFIRNKEVTYERFDSLYWPHFNSQYTKNLDSSRVYKEIMSHIKGGIQAMEPSDGTLTRDDYLSLSENRASSLCKQKREIIDI</sequence>
<evidence type="ECO:0000256" key="2">
    <source>
        <dbReference type="ARBA" id="ARBA00022801"/>
    </source>
</evidence>